<dbReference type="AlphaFoldDB" id="A0A2A4JMK7"/>
<protein>
    <submittedName>
        <fullName evidence="1">Uncharacterized protein</fullName>
    </submittedName>
</protein>
<dbReference type="EMBL" id="NWSH01001096">
    <property type="protein sequence ID" value="PCG72630.1"/>
    <property type="molecule type" value="Genomic_DNA"/>
</dbReference>
<reference evidence="1" key="1">
    <citation type="submission" date="2017-09" db="EMBL/GenBank/DDBJ databases">
        <title>Contemporary evolution of a Lepidopteran species, Heliothis virescens, in response to modern agricultural practices.</title>
        <authorList>
            <person name="Fritz M.L."/>
            <person name="Deyonke A.M."/>
            <person name="Papanicolaou A."/>
            <person name="Micinski S."/>
            <person name="Westbrook J."/>
            <person name="Gould F."/>
        </authorList>
    </citation>
    <scope>NUCLEOTIDE SEQUENCE [LARGE SCALE GENOMIC DNA]</scope>
    <source>
        <strain evidence="1">HvINT-</strain>
        <tissue evidence="1">Whole body</tissue>
    </source>
</reference>
<sequence>MCGAGAGYVRQNQSGVMSERRALARQHSQKINSRGRCGGEHSVHLRAAGLQCATARGARVGPRRRLCVSVASPGLFTVKLLELRVRMRSTCTLRGRRPAPPPPSPTPALSVREASAWEPARPTYARASCTPTSMTTRQNGFKQIVTT</sequence>
<proteinExistence type="predicted"/>
<evidence type="ECO:0000313" key="1">
    <source>
        <dbReference type="EMBL" id="PCG72630.1"/>
    </source>
</evidence>
<comment type="caution">
    <text evidence="1">The sequence shown here is derived from an EMBL/GenBank/DDBJ whole genome shotgun (WGS) entry which is preliminary data.</text>
</comment>
<accession>A0A2A4JMK7</accession>
<gene>
    <name evidence="1" type="ORF">B5V51_609</name>
</gene>
<organism evidence="1">
    <name type="scientific">Heliothis virescens</name>
    <name type="common">Tobacco budworm moth</name>
    <dbReference type="NCBI Taxonomy" id="7102"/>
    <lineage>
        <taxon>Eukaryota</taxon>
        <taxon>Metazoa</taxon>
        <taxon>Ecdysozoa</taxon>
        <taxon>Arthropoda</taxon>
        <taxon>Hexapoda</taxon>
        <taxon>Insecta</taxon>
        <taxon>Pterygota</taxon>
        <taxon>Neoptera</taxon>
        <taxon>Endopterygota</taxon>
        <taxon>Lepidoptera</taxon>
        <taxon>Glossata</taxon>
        <taxon>Ditrysia</taxon>
        <taxon>Noctuoidea</taxon>
        <taxon>Noctuidae</taxon>
        <taxon>Heliothinae</taxon>
        <taxon>Heliothis</taxon>
    </lineage>
</organism>
<name>A0A2A4JMK7_HELVI</name>